<dbReference type="InterPro" id="IPR009057">
    <property type="entry name" value="Homeodomain-like_sf"/>
</dbReference>
<evidence type="ECO:0000256" key="3">
    <source>
        <dbReference type="ARBA" id="ARBA00023163"/>
    </source>
</evidence>
<dbReference type="PROSITE" id="PS50977">
    <property type="entry name" value="HTH_TETR_2"/>
    <property type="match status" value="1"/>
</dbReference>
<keyword evidence="3" id="KW-0804">Transcription</keyword>
<accession>A0ABQ4ED84</accession>
<keyword evidence="2 4" id="KW-0238">DNA-binding</keyword>
<dbReference type="PANTHER" id="PTHR30055:SF234">
    <property type="entry name" value="HTH-TYPE TRANSCRIPTIONAL REGULATOR BETI"/>
    <property type="match status" value="1"/>
</dbReference>
<evidence type="ECO:0000256" key="5">
    <source>
        <dbReference type="SAM" id="MobiDB-lite"/>
    </source>
</evidence>
<dbReference type="InterPro" id="IPR050109">
    <property type="entry name" value="HTH-type_TetR-like_transc_reg"/>
</dbReference>
<dbReference type="EMBL" id="BONW01000042">
    <property type="protein sequence ID" value="GIG92236.1"/>
    <property type="molecule type" value="Genomic_DNA"/>
</dbReference>
<evidence type="ECO:0000256" key="2">
    <source>
        <dbReference type="ARBA" id="ARBA00023125"/>
    </source>
</evidence>
<dbReference type="PANTHER" id="PTHR30055">
    <property type="entry name" value="HTH-TYPE TRANSCRIPTIONAL REGULATOR RUTR"/>
    <property type="match status" value="1"/>
</dbReference>
<evidence type="ECO:0000256" key="1">
    <source>
        <dbReference type="ARBA" id="ARBA00023015"/>
    </source>
</evidence>
<evidence type="ECO:0000313" key="8">
    <source>
        <dbReference type="Proteomes" id="UP000646749"/>
    </source>
</evidence>
<feature type="domain" description="HTH tetR-type" evidence="6">
    <location>
        <begin position="33"/>
        <end position="93"/>
    </location>
</feature>
<keyword evidence="8" id="KW-1185">Reference proteome</keyword>
<organism evidence="7 8">
    <name type="scientific">Plantactinospora endophytica</name>
    <dbReference type="NCBI Taxonomy" id="673535"/>
    <lineage>
        <taxon>Bacteria</taxon>
        <taxon>Bacillati</taxon>
        <taxon>Actinomycetota</taxon>
        <taxon>Actinomycetes</taxon>
        <taxon>Micromonosporales</taxon>
        <taxon>Micromonosporaceae</taxon>
        <taxon>Plantactinospora</taxon>
    </lineage>
</organism>
<feature type="region of interest" description="Disordered" evidence="5">
    <location>
        <begin position="1"/>
        <end position="32"/>
    </location>
</feature>
<feature type="DNA-binding region" description="H-T-H motif" evidence="4">
    <location>
        <begin position="56"/>
        <end position="75"/>
    </location>
</feature>
<evidence type="ECO:0000259" key="6">
    <source>
        <dbReference type="PROSITE" id="PS50977"/>
    </source>
</evidence>
<dbReference type="Pfam" id="PF00440">
    <property type="entry name" value="TetR_N"/>
    <property type="match status" value="1"/>
</dbReference>
<dbReference type="InterPro" id="IPR001647">
    <property type="entry name" value="HTH_TetR"/>
</dbReference>
<protein>
    <submittedName>
        <fullName evidence="7">TetR family transcriptional regulator</fullName>
    </submittedName>
</protein>
<keyword evidence="1" id="KW-0805">Transcription regulation</keyword>
<dbReference type="PRINTS" id="PR00455">
    <property type="entry name" value="HTHTETR"/>
</dbReference>
<dbReference type="InterPro" id="IPR023772">
    <property type="entry name" value="DNA-bd_HTH_TetR-type_CS"/>
</dbReference>
<evidence type="ECO:0000256" key="4">
    <source>
        <dbReference type="PROSITE-ProRule" id="PRU00335"/>
    </source>
</evidence>
<gene>
    <name evidence="7" type="ORF">Pen02_71720</name>
</gene>
<comment type="caution">
    <text evidence="7">The sequence shown here is derived from an EMBL/GenBank/DDBJ whole genome shotgun (WGS) entry which is preliminary data.</text>
</comment>
<dbReference type="SUPFAM" id="SSF46689">
    <property type="entry name" value="Homeodomain-like"/>
    <property type="match status" value="1"/>
</dbReference>
<dbReference type="Gene3D" id="1.10.357.10">
    <property type="entry name" value="Tetracycline Repressor, domain 2"/>
    <property type="match status" value="1"/>
</dbReference>
<proteinExistence type="predicted"/>
<name>A0ABQ4ED84_9ACTN</name>
<sequence>MTRNDRGMTAEPAATGAAGGPGAAGRRGPLRAGDTRARIQDVALDLFVSEGYDRTSLREVADRLGVTKAALYYHFPAKEDIVDSLLEERIDALDELIEWAEREPDPVRMHREFVQRYATGLYQSGRQAQISRFVARNRSVVDALPGGQRLAARMRRALDLLVAPDEPLGVQLRRVLAVCCLHVGDLLVDGLGEERERRAALIEIALETMGSAEDAHRRARAAGSG</sequence>
<dbReference type="Proteomes" id="UP000646749">
    <property type="component" value="Unassembled WGS sequence"/>
</dbReference>
<reference evidence="7 8" key="1">
    <citation type="submission" date="2021-01" db="EMBL/GenBank/DDBJ databases">
        <title>Whole genome shotgun sequence of Plantactinospora endophytica NBRC 110450.</title>
        <authorList>
            <person name="Komaki H."/>
            <person name="Tamura T."/>
        </authorList>
    </citation>
    <scope>NUCLEOTIDE SEQUENCE [LARGE SCALE GENOMIC DNA]</scope>
    <source>
        <strain evidence="7 8">NBRC 110450</strain>
    </source>
</reference>
<dbReference type="PROSITE" id="PS01081">
    <property type="entry name" value="HTH_TETR_1"/>
    <property type="match status" value="1"/>
</dbReference>
<evidence type="ECO:0000313" key="7">
    <source>
        <dbReference type="EMBL" id="GIG92236.1"/>
    </source>
</evidence>